<protein>
    <recommendedName>
        <fullName evidence="1">UPF0346 protein APU01nite_18010</fullName>
    </recommendedName>
</protein>
<dbReference type="RefSeq" id="WP_091488748.1">
    <property type="nucleotide sequence ID" value="NZ_BJUX01000022.1"/>
</dbReference>
<dbReference type="EMBL" id="BJUX01000022">
    <property type="protein sequence ID" value="GEK89762.1"/>
    <property type="molecule type" value="Genomic_DNA"/>
</dbReference>
<dbReference type="Gene3D" id="1.10.150.260">
    <property type="entry name" value="YozE SAM-like"/>
    <property type="match status" value="1"/>
</dbReference>
<evidence type="ECO:0000313" key="6">
    <source>
        <dbReference type="Proteomes" id="UP000321425"/>
    </source>
</evidence>
<gene>
    <name evidence="3" type="ORF">APU01nite_18010</name>
    <name evidence="4" type="ORF">SAMN04488100_12217</name>
</gene>
<evidence type="ECO:0000313" key="5">
    <source>
        <dbReference type="Proteomes" id="UP000198548"/>
    </source>
</evidence>
<dbReference type="SUPFAM" id="SSF140652">
    <property type="entry name" value="YozE-like"/>
    <property type="match status" value="1"/>
</dbReference>
<keyword evidence="6" id="KW-1185">Reference proteome</keyword>
<dbReference type="Proteomes" id="UP000321425">
    <property type="component" value="Unassembled WGS sequence"/>
</dbReference>
<dbReference type="HAMAP" id="MF_01538">
    <property type="entry name" value="UPF0346"/>
    <property type="match status" value="1"/>
</dbReference>
<reference evidence="4 5" key="1">
    <citation type="submission" date="2016-10" db="EMBL/GenBank/DDBJ databases">
        <authorList>
            <person name="de Groot N.N."/>
        </authorList>
    </citation>
    <scope>NUCLEOTIDE SEQUENCE [LARGE SCALE GENOMIC DNA]</scope>
    <source>
        <strain evidence="4 5">DSM 19182</strain>
    </source>
</reference>
<evidence type="ECO:0000313" key="4">
    <source>
        <dbReference type="EMBL" id="SEM04628.1"/>
    </source>
</evidence>
<name>A0A1H7V6U5_9LACT</name>
<evidence type="ECO:0000256" key="1">
    <source>
        <dbReference type="HAMAP-Rule" id="MF_01538"/>
    </source>
</evidence>
<evidence type="ECO:0000259" key="2">
    <source>
        <dbReference type="Pfam" id="PF06855"/>
    </source>
</evidence>
<sequence>MRRSFYHYVKTLRDPYKKDDITRFANAVDHDGTFPKQSTDYNELSDYLEMNGDYVVSMEVFDKVYQMYKDNNK</sequence>
<dbReference type="PIRSF" id="PIRSF037262">
    <property type="entry name" value="UCP037262"/>
    <property type="match status" value="1"/>
</dbReference>
<accession>A0A1H7V6U5</accession>
<dbReference type="Pfam" id="PF06855">
    <property type="entry name" value="YozE_SAM_like"/>
    <property type="match status" value="1"/>
</dbReference>
<dbReference type="OrthoDB" id="2242851at2"/>
<dbReference type="InterPro" id="IPR036806">
    <property type="entry name" value="YozE_SAM-like_sf"/>
</dbReference>
<dbReference type="InterPro" id="IPR023089">
    <property type="entry name" value="YozE_SAM-like"/>
</dbReference>
<dbReference type="InterPro" id="IPR010673">
    <property type="entry name" value="UPF0346"/>
</dbReference>
<organism evidence="4 5">
    <name type="scientific">Alkalibacterium putridalgicola</name>
    <dbReference type="NCBI Taxonomy" id="426703"/>
    <lineage>
        <taxon>Bacteria</taxon>
        <taxon>Bacillati</taxon>
        <taxon>Bacillota</taxon>
        <taxon>Bacilli</taxon>
        <taxon>Lactobacillales</taxon>
        <taxon>Carnobacteriaceae</taxon>
        <taxon>Alkalibacterium</taxon>
    </lineage>
</organism>
<dbReference type="EMBL" id="FOBL01000022">
    <property type="protein sequence ID" value="SEM04628.1"/>
    <property type="molecule type" value="Genomic_DNA"/>
</dbReference>
<dbReference type="Proteomes" id="UP000198548">
    <property type="component" value="Unassembled WGS sequence"/>
</dbReference>
<evidence type="ECO:0000313" key="3">
    <source>
        <dbReference type="EMBL" id="GEK89762.1"/>
    </source>
</evidence>
<dbReference type="AlphaFoldDB" id="A0A1H7V6U5"/>
<proteinExistence type="inferred from homology"/>
<feature type="domain" description="YozE SAM-like" evidence="2">
    <location>
        <begin position="4"/>
        <end position="69"/>
    </location>
</feature>
<dbReference type="NCBIfam" id="NF010193">
    <property type="entry name" value="PRK13672.1"/>
    <property type="match status" value="1"/>
</dbReference>
<comment type="similarity">
    <text evidence="1">Belongs to the UPF0346 family.</text>
</comment>
<dbReference type="STRING" id="426703.SAMN04488100_12217"/>
<reference evidence="3 6" key="2">
    <citation type="submission" date="2019-07" db="EMBL/GenBank/DDBJ databases">
        <title>Whole genome shotgun sequence of Alkalibacterium putridalgicola NBRC 103243.</title>
        <authorList>
            <person name="Hosoyama A."/>
            <person name="Uohara A."/>
            <person name="Ohji S."/>
            <person name="Ichikawa N."/>
        </authorList>
    </citation>
    <scope>NUCLEOTIDE SEQUENCE [LARGE SCALE GENOMIC DNA]</scope>
    <source>
        <strain evidence="3 6">NBRC 103243</strain>
    </source>
</reference>